<dbReference type="GO" id="GO:0030424">
    <property type="term" value="C:axon"/>
    <property type="evidence" value="ECO:0007669"/>
    <property type="project" value="TreeGrafter"/>
</dbReference>
<dbReference type="GO" id="GO:0008049">
    <property type="term" value="P:male courtship behavior"/>
    <property type="evidence" value="ECO:0007669"/>
    <property type="project" value="TreeGrafter"/>
</dbReference>
<dbReference type="GO" id="GO:0030425">
    <property type="term" value="C:dendrite"/>
    <property type="evidence" value="ECO:0007669"/>
    <property type="project" value="TreeGrafter"/>
</dbReference>
<evidence type="ECO:0000256" key="6">
    <source>
        <dbReference type="ARBA" id="ARBA00023170"/>
    </source>
</evidence>
<protein>
    <recommendedName>
        <fullName evidence="8">Gustatory receptor</fullName>
    </recommendedName>
</protein>
<feature type="transmembrane region" description="Helical" evidence="8">
    <location>
        <begin position="39"/>
        <end position="64"/>
    </location>
</feature>
<keyword evidence="7 8" id="KW-0807">Transducer</keyword>
<comment type="function">
    <text evidence="8">Gustatory receptor which mediates acceptance or avoidance behavior, depending on its substrates.</text>
</comment>
<sequence length="386" mass="45065">MRAGRWLIVVESIALKFVFGMLPLAFDRTSKRFKKRLKKLIICIVLLLLFAILGPIVCVVLYILNFNENNDITNVLSAFQFAFIYLFILVVQIMFVAKKETLYRLLNEMFDLRCVLENVLSRTMAEFSMYSAIFVKIIVFDISISLLSLYTFEANTFERSNSALTVTSLLFYGMMYFITVIENLILLGLLICGVMQVMINIIAKQLSRNQTWSKQQEPTIVQMYMLHCRNVEIVKTFMDTFNFPTLMLTGWYFFMIVYSVYYMYVFVFEAAARGMTFEEAKGCLNPVIFLMYQCIQLYLLVLVPSVYTDQAKKMMRLLNVISTSQHHHRPGQDRLIELLMVDCLQRNYSISNYGMYAMNRALLFGMIATMTSYLIILIQFHIQEDK</sequence>
<reference evidence="9" key="1">
    <citation type="submission" date="2020-05" db="UniProtKB">
        <authorList>
            <consortium name="EnsemblMetazoa"/>
        </authorList>
    </citation>
    <scope>IDENTIFICATION</scope>
    <source>
        <strain evidence="9">FUMOZ</strain>
    </source>
</reference>
<comment type="similarity">
    <text evidence="8">Belongs to the insect chemoreceptor superfamily. Gustatory receptor (GR) family.</text>
</comment>
<feature type="transmembrane region" description="Helical" evidence="8">
    <location>
        <begin position="245"/>
        <end position="267"/>
    </location>
</feature>
<keyword evidence="5 8" id="KW-0472">Membrane</keyword>
<keyword evidence="4 8" id="KW-1133">Transmembrane helix</keyword>
<dbReference type="GO" id="GO:0007165">
    <property type="term" value="P:signal transduction"/>
    <property type="evidence" value="ECO:0007669"/>
    <property type="project" value="UniProtKB-KW"/>
</dbReference>
<name>A0A182S4X4_ANOFN</name>
<evidence type="ECO:0000313" key="9">
    <source>
        <dbReference type="EnsemblMetazoa" id="AFUN015844-PA"/>
    </source>
</evidence>
<keyword evidence="6 8" id="KW-0675">Receptor</keyword>
<accession>A0A182S4X4</accession>
<dbReference type="GO" id="GO:0050909">
    <property type="term" value="P:sensory perception of taste"/>
    <property type="evidence" value="ECO:0007669"/>
    <property type="project" value="InterPro"/>
</dbReference>
<keyword evidence="3 8" id="KW-0812">Transmembrane</keyword>
<feature type="transmembrane region" description="Helical" evidence="8">
    <location>
        <begin position="287"/>
        <end position="307"/>
    </location>
</feature>
<dbReference type="VEuPathDB" id="VectorBase:AFUN2_004248"/>
<dbReference type="InterPro" id="IPR013604">
    <property type="entry name" value="7TM_chemorcpt"/>
</dbReference>
<dbReference type="GO" id="GO:0007635">
    <property type="term" value="P:chemosensory behavior"/>
    <property type="evidence" value="ECO:0007669"/>
    <property type="project" value="TreeGrafter"/>
</dbReference>
<organism evidence="9">
    <name type="scientific">Anopheles funestus</name>
    <name type="common">African malaria mosquito</name>
    <dbReference type="NCBI Taxonomy" id="62324"/>
    <lineage>
        <taxon>Eukaryota</taxon>
        <taxon>Metazoa</taxon>
        <taxon>Ecdysozoa</taxon>
        <taxon>Arthropoda</taxon>
        <taxon>Hexapoda</taxon>
        <taxon>Insecta</taxon>
        <taxon>Pterygota</taxon>
        <taxon>Neoptera</taxon>
        <taxon>Endopterygota</taxon>
        <taxon>Diptera</taxon>
        <taxon>Nematocera</taxon>
        <taxon>Culicoidea</taxon>
        <taxon>Culicidae</taxon>
        <taxon>Anophelinae</taxon>
        <taxon>Anopheles</taxon>
    </lineage>
</organism>
<feature type="transmembrane region" description="Helical" evidence="8">
    <location>
        <begin position="127"/>
        <end position="150"/>
    </location>
</feature>
<evidence type="ECO:0000256" key="2">
    <source>
        <dbReference type="ARBA" id="ARBA00022475"/>
    </source>
</evidence>
<dbReference type="VEuPathDB" id="VectorBase:AFUN015844"/>
<evidence type="ECO:0000256" key="8">
    <source>
        <dbReference type="RuleBase" id="RU363108"/>
    </source>
</evidence>
<evidence type="ECO:0000256" key="4">
    <source>
        <dbReference type="ARBA" id="ARBA00022989"/>
    </source>
</evidence>
<feature type="transmembrane region" description="Helical" evidence="8">
    <location>
        <begin position="170"/>
        <end position="203"/>
    </location>
</feature>
<dbReference type="Pfam" id="PF08395">
    <property type="entry name" value="7tm_7"/>
    <property type="match status" value="1"/>
</dbReference>
<evidence type="ECO:0000256" key="1">
    <source>
        <dbReference type="ARBA" id="ARBA00004651"/>
    </source>
</evidence>
<dbReference type="GO" id="GO:0005886">
    <property type="term" value="C:plasma membrane"/>
    <property type="evidence" value="ECO:0007669"/>
    <property type="project" value="UniProtKB-SubCell"/>
</dbReference>
<proteinExistence type="inferred from homology"/>
<dbReference type="PANTHER" id="PTHR21143:SF134">
    <property type="entry name" value="GUSTATORY RECEPTOR"/>
    <property type="match status" value="1"/>
</dbReference>
<evidence type="ECO:0000256" key="7">
    <source>
        <dbReference type="ARBA" id="ARBA00023224"/>
    </source>
</evidence>
<comment type="subcellular location">
    <subcellularLocation>
        <location evidence="1 8">Cell membrane</location>
        <topology evidence="1 8">Multi-pass membrane protein</topology>
    </subcellularLocation>
</comment>
<evidence type="ECO:0000256" key="3">
    <source>
        <dbReference type="ARBA" id="ARBA00022692"/>
    </source>
</evidence>
<feature type="transmembrane region" description="Helical" evidence="8">
    <location>
        <begin position="361"/>
        <end position="382"/>
    </location>
</feature>
<dbReference type="PANTHER" id="PTHR21143">
    <property type="entry name" value="INVERTEBRATE GUSTATORY RECEPTOR"/>
    <property type="match status" value="1"/>
</dbReference>
<keyword evidence="2 8" id="KW-1003">Cell membrane</keyword>
<dbReference type="EnsemblMetazoa" id="AFUN015844-RA">
    <property type="protein sequence ID" value="AFUN015844-PA"/>
    <property type="gene ID" value="AFUN015844"/>
</dbReference>
<dbReference type="AlphaFoldDB" id="A0A182S4X4"/>
<evidence type="ECO:0000256" key="5">
    <source>
        <dbReference type="ARBA" id="ARBA00023136"/>
    </source>
</evidence>
<feature type="transmembrane region" description="Helical" evidence="8">
    <location>
        <begin position="76"/>
        <end position="97"/>
    </location>
</feature>
<dbReference type="GO" id="GO:0043025">
    <property type="term" value="C:neuronal cell body"/>
    <property type="evidence" value="ECO:0007669"/>
    <property type="project" value="TreeGrafter"/>
</dbReference>